<keyword evidence="6 7" id="KW-0472">Membrane</keyword>
<evidence type="ECO:0000256" key="7">
    <source>
        <dbReference type="SAM" id="Phobius"/>
    </source>
</evidence>
<keyword evidence="4 7" id="KW-0812">Transmembrane</keyword>
<name>A0A1L8RH22_9ENTE</name>
<dbReference type="InterPro" id="IPR048454">
    <property type="entry name" value="YetF_N"/>
</dbReference>
<dbReference type="Pfam" id="PF20730">
    <property type="entry name" value="YetF_N"/>
    <property type="match status" value="1"/>
</dbReference>
<organism evidence="10 11">
    <name type="scientific">Enterococcus canis</name>
    <dbReference type="NCBI Taxonomy" id="214095"/>
    <lineage>
        <taxon>Bacteria</taxon>
        <taxon>Bacillati</taxon>
        <taxon>Bacillota</taxon>
        <taxon>Bacilli</taxon>
        <taxon>Lactobacillales</taxon>
        <taxon>Enterococcaceae</taxon>
        <taxon>Enterococcus</taxon>
    </lineage>
</organism>
<feature type="transmembrane region" description="Helical" evidence="7">
    <location>
        <begin position="56"/>
        <end position="75"/>
    </location>
</feature>
<dbReference type="InterPro" id="IPR007353">
    <property type="entry name" value="DUF421"/>
</dbReference>
<keyword evidence="11" id="KW-1185">Reference proteome</keyword>
<evidence type="ECO:0008006" key="12">
    <source>
        <dbReference type="Google" id="ProtNLM"/>
    </source>
</evidence>
<reference evidence="10 11" key="1">
    <citation type="submission" date="2014-12" db="EMBL/GenBank/DDBJ databases">
        <title>Draft genome sequences of 29 type strains of Enterococci.</title>
        <authorList>
            <person name="Zhong Z."/>
            <person name="Sun Z."/>
            <person name="Liu W."/>
            <person name="Zhang W."/>
            <person name="Zhang H."/>
        </authorList>
    </citation>
    <scope>NUCLEOTIDE SEQUENCE [LARGE SCALE GENOMIC DNA]</scope>
    <source>
        <strain evidence="10 11">DSM 17029</strain>
    </source>
</reference>
<gene>
    <name evidence="10" type="ORF">RU97_GL001655</name>
</gene>
<dbReference type="PANTHER" id="PTHR34582:SF6">
    <property type="entry name" value="UPF0702 TRANSMEMBRANE PROTEIN YCAP"/>
    <property type="match status" value="1"/>
</dbReference>
<evidence type="ECO:0000256" key="4">
    <source>
        <dbReference type="ARBA" id="ARBA00022692"/>
    </source>
</evidence>
<dbReference type="Pfam" id="PF04239">
    <property type="entry name" value="DUF421"/>
    <property type="match status" value="1"/>
</dbReference>
<comment type="similarity">
    <text evidence="2">Belongs to the UPF0702 family.</text>
</comment>
<evidence type="ECO:0000256" key="6">
    <source>
        <dbReference type="ARBA" id="ARBA00023136"/>
    </source>
</evidence>
<dbReference type="STRING" id="214095.RU97_GL001655"/>
<dbReference type="Gene3D" id="3.30.240.20">
    <property type="entry name" value="bsu07140 like domains"/>
    <property type="match status" value="2"/>
</dbReference>
<keyword evidence="5 7" id="KW-1133">Transmembrane helix</keyword>
<proteinExistence type="inferred from homology"/>
<protein>
    <recommendedName>
        <fullName evidence="12">Membrane protein yetF</fullName>
    </recommendedName>
</protein>
<dbReference type="AlphaFoldDB" id="A0A1L8RH22"/>
<dbReference type="Proteomes" id="UP000181884">
    <property type="component" value="Unassembled WGS sequence"/>
</dbReference>
<feature type="domain" description="YetF C-terminal" evidence="8">
    <location>
        <begin position="78"/>
        <end position="195"/>
    </location>
</feature>
<evidence type="ECO:0000313" key="11">
    <source>
        <dbReference type="Proteomes" id="UP000181884"/>
    </source>
</evidence>
<comment type="subcellular location">
    <subcellularLocation>
        <location evidence="1">Cell membrane</location>
        <topology evidence="1">Multi-pass membrane protein</topology>
    </subcellularLocation>
</comment>
<evidence type="ECO:0000256" key="3">
    <source>
        <dbReference type="ARBA" id="ARBA00022475"/>
    </source>
</evidence>
<evidence type="ECO:0000259" key="9">
    <source>
        <dbReference type="Pfam" id="PF20730"/>
    </source>
</evidence>
<comment type="caution">
    <text evidence="10">The sequence shown here is derived from an EMBL/GenBank/DDBJ whole genome shotgun (WGS) entry which is preliminary data.</text>
</comment>
<evidence type="ECO:0000259" key="8">
    <source>
        <dbReference type="Pfam" id="PF04239"/>
    </source>
</evidence>
<evidence type="ECO:0000313" key="10">
    <source>
        <dbReference type="EMBL" id="OJG19037.1"/>
    </source>
</evidence>
<keyword evidence="3" id="KW-1003">Cell membrane</keyword>
<dbReference type="EMBL" id="JXKH01000003">
    <property type="protein sequence ID" value="OJG19037.1"/>
    <property type="molecule type" value="Genomic_DNA"/>
</dbReference>
<evidence type="ECO:0000256" key="2">
    <source>
        <dbReference type="ARBA" id="ARBA00006448"/>
    </source>
</evidence>
<evidence type="ECO:0000256" key="1">
    <source>
        <dbReference type="ARBA" id="ARBA00004651"/>
    </source>
</evidence>
<sequence length="213" mass="23366">MDIGLKLAVGLLCLIIFINISGKGNLAPKSAADQVQNYVLGGIIGGVIYNSQITLLQFLIVLLIWGTLVTVLRIAKLHNPEVKRLVDGQPILLIDHGKLIPENFKNANLSAHDFGTMLRLHGVDSIDEIKTAQLEQNGDLTIVEKGDPNRGTYVIADGHVVEDALEAIDKDQTWLEQQLTDKGLTDITNIFLAEYFQGELRVVPYSTEKVAAQ</sequence>
<feature type="domain" description="YetF-like N-terminal transmembrane" evidence="9">
    <location>
        <begin position="2"/>
        <end position="74"/>
    </location>
</feature>
<dbReference type="GO" id="GO:0005886">
    <property type="term" value="C:plasma membrane"/>
    <property type="evidence" value="ECO:0007669"/>
    <property type="project" value="UniProtKB-SubCell"/>
</dbReference>
<dbReference type="InterPro" id="IPR023090">
    <property type="entry name" value="UPF0702_alpha/beta_dom_sf"/>
</dbReference>
<accession>A0A1L8RH22</accession>
<dbReference type="PANTHER" id="PTHR34582">
    <property type="entry name" value="UPF0702 TRANSMEMBRANE PROTEIN YCAP"/>
    <property type="match status" value="1"/>
</dbReference>
<evidence type="ECO:0000256" key="5">
    <source>
        <dbReference type="ARBA" id="ARBA00022989"/>
    </source>
</evidence>